<evidence type="ECO:0000256" key="3">
    <source>
        <dbReference type="ARBA" id="ARBA00022741"/>
    </source>
</evidence>
<dbReference type="GO" id="GO:0005524">
    <property type="term" value="F:ATP binding"/>
    <property type="evidence" value="ECO:0007669"/>
    <property type="project" value="UniProtKB-KW"/>
</dbReference>
<dbReference type="EMBL" id="PDLN01000004">
    <property type="protein sequence ID" value="RDW87416.1"/>
    <property type="molecule type" value="Genomic_DNA"/>
</dbReference>
<keyword evidence="2" id="KW-0436">Ligase</keyword>
<dbReference type="InterPro" id="IPR004524">
    <property type="entry name" value="Asp-tRNA-ligase_1"/>
</dbReference>
<dbReference type="GO" id="GO:0006422">
    <property type="term" value="P:aspartyl-tRNA aminoacylation"/>
    <property type="evidence" value="ECO:0007669"/>
    <property type="project" value="TreeGrafter"/>
</dbReference>
<dbReference type="SUPFAM" id="SSF55681">
    <property type="entry name" value="Class II aaRS and biotin synthetases"/>
    <property type="match status" value="1"/>
</dbReference>
<keyword evidence="5" id="KW-0648">Protein biosynthesis</keyword>
<dbReference type="HAMAP" id="MF_00044">
    <property type="entry name" value="Asp_tRNA_synth_type1"/>
    <property type="match status" value="1"/>
</dbReference>
<dbReference type="InterPro" id="IPR006195">
    <property type="entry name" value="aa-tRNA-synth_II"/>
</dbReference>
<evidence type="ECO:0000256" key="1">
    <source>
        <dbReference type="ARBA" id="ARBA00006303"/>
    </source>
</evidence>
<evidence type="ECO:0000313" key="8">
    <source>
        <dbReference type="EMBL" id="RDW87416.1"/>
    </source>
</evidence>
<keyword evidence="9" id="KW-1185">Reference proteome</keyword>
<dbReference type="PANTHER" id="PTHR22594:SF5">
    <property type="entry name" value="ASPARTATE--TRNA LIGASE, MITOCHONDRIAL"/>
    <property type="match status" value="1"/>
</dbReference>
<evidence type="ECO:0000259" key="7">
    <source>
        <dbReference type="PROSITE" id="PS50862"/>
    </source>
</evidence>
<dbReference type="PANTHER" id="PTHR22594">
    <property type="entry name" value="ASPARTYL/LYSYL-TRNA SYNTHETASE"/>
    <property type="match status" value="1"/>
</dbReference>
<evidence type="ECO:0000256" key="5">
    <source>
        <dbReference type="ARBA" id="ARBA00022917"/>
    </source>
</evidence>
<dbReference type="InterPro" id="IPR012340">
    <property type="entry name" value="NA-bd_OB-fold"/>
</dbReference>
<evidence type="ECO:0000313" key="9">
    <source>
        <dbReference type="Proteomes" id="UP000256328"/>
    </source>
</evidence>
<keyword evidence="3" id="KW-0547">Nucleotide-binding</keyword>
<keyword evidence="4" id="KW-0067">ATP-binding</keyword>
<comment type="caution">
    <text evidence="8">The sequence shown here is derived from an EMBL/GenBank/DDBJ whole genome shotgun (WGS) entry which is preliminary data.</text>
</comment>
<reference evidence="8 9" key="1">
    <citation type="journal article" date="2018" name="IMA Fungus">
        <title>IMA Genome-F 9: Draft genome sequence of Annulohypoxylon stygium, Aspergillus mulundensis, Berkeleyomyces basicola (syn. Thielaviopsis basicola), Ceratocystis smalleyi, two Cercospora beticola strains, Coleophoma cylindrospora, Fusarium fracticaudum, Phialophora cf. hyalina, and Morchella septimelata.</title>
        <authorList>
            <person name="Wingfield B.D."/>
            <person name="Bills G.F."/>
            <person name="Dong Y."/>
            <person name="Huang W."/>
            <person name="Nel W.J."/>
            <person name="Swalarsk-Parry B.S."/>
            <person name="Vaghefi N."/>
            <person name="Wilken P.M."/>
            <person name="An Z."/>
            <person name="de Beer Z.W."/>
            <person name="De Vos L."/>
            <person name="Chen L."/>
            <person name="Duong T.A."/>
            <person name="Gao Y."/>
            <person name="Hammerbacher A."/>
            <person name="Kikkert J.R."/>
            <person name="Li Y."/>
            <person name="Li H."/>
            <person name="Li K."/>
            <person name="Li Q."/>
            <person name="Liu X."/>
            <person name="Ma X."/>
            <person name="Naidoo K."/>
            <person name="Pethybridge S.J."/>
            <person name="Sun J."/>
            <person name="Steenkamp E.T."/>
            <person name="van der Nest M.A."/>
            <person name="van Wyk S."/>
            <person name="Wingfield M.J."/>
            <person name="Xiong C."/>
            <person name="Yue Q."/>
            <person name="Zhang X."/>
        </authorList>
    </citation>
    <scope>NUCLEOTIDE SEQUENCE [LARGE SCALE GENOMIC DNA]</scope>
    <source>
        <strain evidence="8 9">BP5796</strain>
    </source>
</reference>
<protein>
    <recommendedName>
        <fullName evidence="7">Aminoacyl-transfer RNA synthetases class-II family profile domain-containing protein</fullName>
    </recommendedName>
</protein>
<dbReference type="PRINTS" id="PR01042">
    <property type="entry name" value="TRNASYNTHASP"/>
</dbReference>
<dbReference type="Proteomes" id="UP000256328">
    <property type="component" value="Unassembled WGS sequence"/>
</dbReference>
<dbReference type="Gene3D" id="2.40.50.140">
    <property type="entry name" value="Nucleic acid-binding proteins"/>
    <property type="match status" value="1"/>
</dbReference>
<proteinExistence type="inferred from homology"/>
<dbReference type="PROSITE" id="PS50862">
    <property type="entry name" value="AA_TRNA_LIGASE_II"/>
    <property type="match status" value="1"/>
</dbReference>
<dbReference type="InterPro" id="IPR002312">
    <property type="entry name" value="Asp/Asn-tRNA-synth_IIb"/>
</dbReference>
<organism evidence="8 9">
    <name type="scientific">Coleophoma crateriformis</name>
    <dbReference type="NCBI Taxonomy" id="565419"/>
    <lineage>
        <taxon>Eukaryota</taxon>
        <taxon>Fungi</taxon>
        <taxon>Dikarya</taxon>
        <taxon>Ascomycota</taxon>
        <taxon>Pezizomycotina</taxon>
        <taxon>Leotiomycetes</taxon>
        <taxon>Helotiales</taxon>
        <taxon>Dermateaceae</taxon>
        <taxon>Coleophoma</taxon>
    </lineage>
</organism>
<dbReference type="Gene3D" id="3.30.930.10">
    <property type="entry name" value="Bira Bifunctional Protein, Domain 2"/>
    <property type="match status" value="1"/>
</dbReference>
<dbReference type="GO" id="GO:0005739">
    <property type="term" value="C:mitochondrion"/>
    <property type="evidence" value="ECO:0007669"/>
    <property type="project" value="TreeGrafter"/>
</dbReference>
<name>A0A3D8SMB5_9HELO</name>
<dbReference type="AlphaFoldDB" id="A0A3D8SMB5"/>
<dbReference type="Pfam" id="PF00152">
    <property type="entry name" value="tRNA-synt_2"/>
    <property type="match status" value="1"/>
</dbReference>
<dbReference type="Gene3D" id="3.30.1360.30">
    <property type="entry name" value="GAD-like domain"/>
    <property type="match status" value="1"/>
</dbReference>
<dbReference type="InterPro" id="IPR045864">
    <property type="entry name" value="aa-tRNA-synth_II/BPL/LPL"/>
</dbReference>
<dbReference type="InterPro" id="IPR004115">
    <property type="entry name" value="GAD-like_sf"/>
</dbReference>
<dbReference type="NCBIfam" id="TIGR00459">
    <property type="entry name" value="aspS_bact"/>
    <property type="match status" value="1"/>
</dbReference>
<evidence type="ECO:0000256" key="4">
    <source>
        <dbReference type="ARBA" id="ARBA00022840"/>
    </source>
</evidence>
<keyword evidence="6" id="KW-0030">Aminoacyl-tRNA synthetase</keyword>
<feature type="domain" description="Aminoacyl-transfer RNA synthetases class-II family profile" evidence="7">
    <location>
        <begin position="238"/>
        <end position="688"/>
    </location>
</feature>
<evidence type="ECO:0000256" key="6">
    <source>
        <dbReference type="ARBA" id="ARBA00023146"/>
    </source>
</evidence>
<evidence type="ECO:0000256" key="2">
    <source>
        <dbReference type="ARBA" id="ARBA00022598"/>
    </source>
</evidence>
<gene>
    <name evidence="8" type="ORF">BP5796_03110</name>
</gene>
<comment type="similarity">
    <text evidence="1">Belongs to the class-II aminoacyl-tRNA synthetase family. Type 1 subfamily.</text>
</comment>
<dbReference type="OrthoDB" id="439710at2759"/>
<sequence length="705" mass="78601">MTSRFCSRTFPVSIVARAQSLGQSKPALPARWRLKFQPSGSVPERRQRSFHNGARTMASDGPAVLPTDAVFYKEYIDSFNTPKPIPLLPYMNQELLGTKVTFRGYLGKRKDIAEKLAFATLDEDGSGSRQVQIVSRAGDALENQQVHDSLKNVRQNSFVSASGILQKKVLRGKHATDWPDGEIPCSAVELKLESITCLSSFPRDIIFGEDSQFAPEARHLQIRFDKGLSSRLKFRSEVTKHLREAFPTDFTEVETPILFKSTPEGAREFLVPTRRPGFAYALPQSPQQYKQVLIASGIHRYYQFARCFRDEDLRADRQPEFTQLDIEMACHDSAVVMGLVTNLIKTTWAKFLPAQDISYTFPRMTYAEAMSKHGSDKPDLRIRDLIYRIDSILSSDLVGMLTSTRDPIVEATRFRLKGSPDTVRKFIMKFMDSPDAEVFRQNPDGAPGVFVCDSRKPLEGLQAFGFEGAEKLKESLVDASRGAVQEESVLEDGDLVLLQARENAPHTGGSTALGRLRLAVYKEAVSQGLLDPDSSHKFLWVTDFPMFTLNNDQDPGQGGASGFSATHHPFTAPKTEADIELLLTDPLEAIADHYDLVMNGVELGGGSKRIHNAEIQKFVMKEILQMSDERLGDFLHLFEALRSGCPPHAGLAIGFDRLIAVMTNCESIRDVIAFPKSSKGEDVMVKSPSLMAQAQLDTYHLNLKE</sequence>
<dbReference type="InterPro" id="IPR004364">
    <property type="entry name" value="Aa-tRNA-synt_II"/>
</dbReference>
<dbReference type="GO" id="GO:0004815">
    <property type="term" value="F:aspartate-tRNA ligase activity"/>
    <property type="evidence" value="ECO:0007669"/>
    <property type="project" value="TreeGrafter"/>
</dbReference>
<dbReference type="SUPFAM" id="SSF50249">
    <property type="entry name" value="Nucleic acid-binding proteins"/>
    <property type="match status" value="1"/>
</dbReference>
<dbReference type="NCBIfam" id="NF001750">
    <property type="entry name" value="PRK00476.1"/>
    <property type="match status" value="1"/>
</dbReference>
<accession>A0A3D8SMB5</accession>